<protein>
    <submittedName>
        <fullName evidence="1">Uncharacterized protein</fullName>
    </submittedName>
</protein>
<evidence type="ECO:0000313" key="1">
    <source>
        <dbReference type="EMBL" id="KFJ03995.1"/>
    </source>
</evidence>
<dbReference type="Proteomes" id="UP000029055">
    <property type="component" value="Unassembled WGS sequence"/>
</dbReference>
<sequence length="88" mass="10087">MTKPIRHPESGVYMTLEALSRESSISISAIRKALREHRVEGIKDSEGRWLIPTDAPLAHTWLTGETPDALLQRLVSIERRLERLENKQ</sequence>
<dbReference type="eggNOG" id="ENOG50321NU">
    <property type="taxonomic scope" value="Bacteria"/>
</dbReference>
<gene>
    <name evidence="1" type="ORF">BISU_0471</name>
</gene>
<name>A0A087E894_9BIFI</name>
<comment type="caution">
    <text evidence="1">The sequence shown here is derived from an EMBL/GenBank/DDBJ whole genome shotgun (WGS) entry which is preliminary data.</text>
</comment>
<dbReference type="AlphaFoldDB" id="A0A087E894"/>
<organism evidence="1 2">
    <name type="scientific">Bifidobacterium subtile</name>
    <dbReference type="NCBI Taxonomy" id="77635"/>
    <lineage>
        <taxon>Bacteria</taxon>
        <taxon>Bacillati</taxon>
        <taxon>Actinomycetota</taxon>
        <taxon>Actinomycetes</taxon>
        <taxon>Bifidobacteriales</taxon>
        <taxon>Bifidobacteriaceae</taxon>
        <taxon>Bifidobacterium</taxon>
    </lineage>
</organism>
<keyword evidence="2" id="KW-1185">Reference proteome</keyword>
<evidence type="ECO:0000313" key="2">
    <source>
        <dbReference type="Proteomes" id="UP000029055"/>
    </source>
</evidence>
<dbReference type="EMBL" id="JGZR01000006">
    <property type="protein sequence ID" value="KFJ03995.1"/>
    <property type="molecule type" value="Genomic_DNA"/>
</dbReference>
<reference evidence="1 2" key="1">
    <citation type="submission" date="2014-03" db="EMBL/GenBank/DDBJ databases">
        <title>Genomics of Bifidobacteria.</title>
        <authorList>
            <person name="Ventura M."/>
            <person name="Milani C."/>
            <person name="Lugli G.A."/>
        </authorList>
    </citation>
    <scope>NUCLEOTIDE SEQUENCE [LARGE SCALE GENOMIC DNA]</scope>
    <source>
        <strain evidence="1 2">LMG 11597</strain>
    </source>
</reference>
<accession>A0A087E894</accession>
<proteinExistence type="predicted"/>